<evidence type="ECO:0000256" key="3">
    <source>
        <dbReference type="ARBA" id="ARBA00023002"/>
    </source>
</evidence>
<keyword evidence="4" id="KW-0520">NAD</keyword>
<dbReference type="Gene3D" id="3.40.605.10">
    <property type="entry name" value="Aldehyde Dehydrogenase, Chain A, domain 1"/>
    <property type="match status" value="1"/>
</dbReference>
<dbReference type="InterPro" id="IPR010061">
    <property type="entry name" value="MeMal-semiAld_DH"/>
</dbReference>
<comment type="similarity">
    <text evidence="1">Belongs to the aldehyde dehydrogenase family.</text>
</comment>
<dbReference type="GO" id="GO:0006210">
    <property type="term" value="P:thymine catabolic process"/>
    <property type="evidence" value="ECO:0007669"/>
    <property type="project" value="TreeGrafter"/>
</dbReference>
<dbReference type="FunFam" id="3.40.605.10:FF:000003">
    <property type="entry name" value="Methylmalonate-semialdehyde dehydrogenase [acylating]"/>
    <property type="match status" value="1"/>
</dbReference>
<dbReference type="CDD" id="cd07085">
    <property type="entry name" value="ALDH_F6_MMSDH"/>
    <property type="match status" value="1"/>
</dbReference>
<accession>A0A2A7SJG3</accession>
<evidence type="ECO:0000313" key="7">
    <source>
        <dbReference type="Proteomes" id="UP000220629"/>
    </source>
</evidence>
<dbReference type="InterPro" id="IPR016160">
    <property type="entry name" value="Ald_DH_CS_CYS"/>
</dbReference>
<dbReference type="NCBIfam" id="TIGR01722">
    <property type="entry name" value="MMSDH"/>
    <property type="match status" value="1"/>
</dbReference>
<dbReference type="RefSeq" id="WP_096753003.1">
    <property type="nucleotide sequence ID" value="NZ_CADEPO010000006.1"/>
</dbReference>
<name>A0A2A7SJG3_BURGA</name>
<keyword evidence="3" id="KW-0560">Oxidoreductase</keyword>
<dbReference type="SUPFAM" id="SSF53720">
    <property type="entry name" value="ALDH-like"/>
    <property type="match status" value="1"/>
</dbReference>
<evidence type="ECO:0000313" key="6">
    <source>
        <dbReference type="EMBL" id="PEH43658.1"/>
    </source>
</evidence>
<evidence type="ECO:0000256" key="2">
    <source>
        <dbReference type="ARBA" id="ARBA00013048"/>
    </source>
</evidence>
<dbReference type="InterPro" id="IPR016162">
    <property type="entry name" value="Ald_DH_N"/>
</dbReference>
<dbReference type="GO" id="GO:0004491">
    <property type="term" value="F:methylmalonate-semialdehyde dehydrogenase (acylating, NAD) activity"/>
    <property type="evidence" value="ECO:0007669"/>
    <property type="project" value="UniProtKB-EC"/>
</dbReference>
<dbReference type="Gene3D" id="3.40.309.10">
    <property type="entry name" value="Aldehyde Dehydrogenase, Chain A, domain 2"/>
    <property type="match status" value="1"/>
</dbReference>
<evidence type="ECO:0000256" key="4">
    <source>
        <dbReference type="ARBA" id="ARBA00023027"/>
    </source>
</evidence>
<dbReference type="PANTHER" id="PTHR43866:SF3">
    <property type="entry name" value="METHYLMALONATE-SEMIALDEHYDE DEHYDROGENASE [ACYLATING], MITOCHONDRIAL"/>
    <property type="match status" value="1"/>
</dbReference>
<dbReference type="PANTHER" id="PTHR43866">
    <property type="entry name" value="MALONATE-SEMIALDEHYDE DEHYDROGENASE"/>
    <property type="match status" value="1"/>
</dbReference>
<dbReference type="GO" id="GO:0006574">
    <property type="term" value="P:L-valine catabolic process"/>
    <property type="evidence" value="ECO:0007669"/>
    <property type="project" value="TreeGrafter"/>
</dbReference>
<feature type="domain" description="Aldehyde dehydrogenase" evidence="5">
    <location>
        <begin position="24"/>
        <end position="488"/>
    </location>
</feature>
<dbReference type="Proteomes" id="UP000220629">
    <property type="component" value="Unassembled WGS sequence"/>
</dbReference>
<protein>
    <recommendedName>
        <fullName evidence="2">methylmalonate-semialdehyde dehydrogenase (CoA acylating)</fullName>
        <ecNumber evidence="2">1.2.1.27</ecNumber>
    </recommendedName>
</protein>
<gene>
    <name evidence="6" type="primary">mmsA</name>
    <name evidence="6" type="ORF">CRM94_07185</name>
</gene>
<dbReference type="PROSITE" id="PS00070">
    <property type="entry name" value="ALDEHYDE_DEHYDR_CYS"/>
    <property type="match status" value="1"/>
</dbReference>
<dbReference type="InterPro" id="IPR016161">
    <property type="entry name" value="Ald_DH/histidinol_DH"/>
</dbReference>
<dbReference type="InterPro" id="IPR015590">
    <property type="entry name" value="Aldehyde_DH_dom"/>
</dbReference>
<evidence type="ECO:0000256" key="1">
    <source>
        <dbReference type="ARBA" id="ARBA00009986"/>
    </source>
</evidence>
<evidence type="ECO:0000259" key="5">
    <source>
        <dbReference type="Pfam" id="PF00171"/>
    </source>
</evidence>
<dbReference type="EC" id="1.2.1.27" evidence="2"/>
<sequence length="509" mass="53811">MNATPMPRAGQSLPTVKLLIDGEFVESATREWREIVNPATQEVLARVPFATVAEVNAAVRAAHAAFAQWKSTPIGARMRIMLKYQDLIRANQQRIARTLTAEQGKTLPDAEGDIFRGLEVVEHACSIGSLQLGEFAENVAGSVDTYTLRQPLGVCAGITPFNFPAMIPLWMFPMALVCGNTFVLKPSEQDPLSTMELVELAIEAGVPKGVLNVVHGGKEVVDAICTHELVKAVSFVGSTAVGTHVYRLAGEHGKRVQSMMGAKNHAVVLPDANREQTLNALAGAAFGAAGQRCMATSVAVLVGAARDWLPDLVARAKTLKVNAGVEPGTDVGPLVSKAAKARVLSLIEEGVAAGATLALDGRGVTVPGYEDGNFVGPTVFTDVKTDMSIYTKEIFGPVLVVLSADTLDEAIALVNANPFGNGVGLFTQSGAAARKFQSEIDIGQVGINIPIPVPVPYFSFTGSRGSKLGDLGPYGKQVVQFYTQTKTVTARWFDDDATAGAVNTTIRLG</sequence>
<dbReference type="EMBL" id="PDDY01000001">
    <property type="protein sequence ID" value="PEH43658.1"/>
    <property type="molecule type" value="Genomic_DNA"/>
</dbReference>
<dbReference type="AlphaFoldDB" id="A0A2A7SJG3"/>
<proteinExistence type="inferred from homology"/>
<comment type="caution">
    <text evidence="6">The sequence shown here is derived from an EMBL/GenBank/DDBJ whole genome shotgun (WGS) entry which is preliminary data.</text>
</comment>
<dbReference type="FunFam" id="3.40.309.10:FF:000002">
    <property type="entry name" value="Methylmalonate-semialdehyde dehydrogenase (Acylating)"/>
    <property type="match status" value="1"/>
</dbReference>
<reference evidence="7" key="1">
    <citation type="submission" date="2017-09" db="EMBL/GenBank/DDBJ databases">
        <title>FDA dAtabase for Regulatory Grade micrObial Sequences (FDA-ARGOS): Supporting development and validation of Infectious Disease Dx tests.</title>
        <authorList>
            <person name="Minogue T."/>
            <person name="Wolcott M."/>
            <person name="Wasieloski L."/>
            <person name="Aguilar W."/>
            <person name="Moore D."/>
            <person name="Tallon L."/>
            <person name="Sadzewicz L."/>
            <person name="Ott S."/>
            <person name="Zhao X."/>
            <person name="Nagaraj S."/>
            <person name="Vavikolanu K."/>
            <person name="Aluvathingal J."/>
            <person name="Nadendla S."/>
            <person name="Sichtig H."/>
        </authorList>
    </citation>
    <scope>NUCLEOTIDE SEQUENCE [LARGE SCALE GENOMIC DNA]</scope>
    <source>
        <strain evidence="7">FDAARGOS_390</strain>
    </source>
</reference>
<organism evidence="6 7">
    <name type="scientific">Burkholderia gladioli</name>
    <name type="common">Pseudomonas marginata</name>
    <name type="synonym">Phytomonas marginata</name>
    <dbReference type="NCBI Taxonomy" id="28095"/>
    <lineage>
        <taxon>Bacteria</taxon>
        <taxon>Pseudomonadati</taxon>
        <taxon>Pseudomonadota</taxon>
        <taxon>Betaproteobacteria</taxon>
        <taxon>Burkholderiales</taxon>
        <taxon>Burkholderiaceae</taxon>
        <taxon>Burkholderia</taxon>
    </lineage>
</organism>
<dbReference type="InterPro" id="IPR016163">
    <property type="entry name" value="Ald_DH_C"/>
</dbReference>
<dbReference type="Pfam" id="PF00171">
    <property type="entry name" value="Aldedh"/>
    <property type="match status" value="1"/>
</dbReference>